<dbReference type="EMBL" id="BPRH01003180">
    <property type="protein sequence ID" value="GJF08379.1"/>
    <property type="molecule type" value="Genomic_DNA"/>
</dbReference>
<gene>
    <name evidence="1" type="ORF">NGTWS1702_30430</name>
</gene>
<comment type="caution">
    <text evidence="1">The sequence shown here is derived from an EMBL/GenBank/DDBJ whole genome shotgun (WGS) entry which is preliminary data.</text>
</comment>
<keyword evidence="2" id="KW-1185">Reference proteome</keyword>
<dbReference type="InterPro" id="IPR022536">
    <property type="entry name" value="EspC"/>
</dbReference>
<dbReference type="Pfam" id="PF10824">
    <property type="entry name" value="T7SS_ESX_EspC"/>
    <property type="match status" value="1"/>
</dbReference>
<name>A0ABQ4V2M2_9MYCO</name>
<proteinExistence type="predicted"/>
<organism evidence="1 2">
    <name type="scientific">Mycolicibacterium cyprinidarum</name>
    <dbReference type="NCBI Taxonomy" id="2860311"/>
    <lineage>
        <taxon>Bacteria</taxon>
        <taxon>Bacillati</taxon>
        <taxon>Actinomycetota</taxon>
        <taxon>Actinomycetes</taxon>
        <taxon>Mycobacteriales</taxon>
        <taxon>Mycobacteriaceae</taxon>
        <taxon>Mycolicibacterium</taxon>
    </lineage>
</organism>
<protein>
    <recommendedName>
        <fullName evidence="3">ESX-1 secretion-associated protein</fullName>
    </recommendedName>
</protein>
<sequence length="101" mass="10527">MGQADAVRVDVAAVRTIAHEYESAALIIDSAVRTHLSDLAFGAACAGRAYTAHGATLRAAVDGVATSLRQWSRASREIAVALRSSADRYQDADARAAGRVG</sequence>
<accession>A0ABQ4V2M2</accession>
<evidence type="ECO:0000313" key="2">
    <source>
        <dbReference type="Proteomes" id="UP001060504"/>
    </source>
</evidence>
<dbReference type="Gene3D" id="1.10.287.1060">
    <property type="entry name" value="ESAT-6-like"/>
    <property type="match status" value="1"/>
</dbReference>
<dbReference type="Proteomes" id="UP001060504">
    <property type="component" value="Unassembled WGS sequence"/>
</dbReference>
<evidence type="ECO:0008006" key="3">
    <source>
        <dbReference type="Google" id="ProtNLM"/>
    </source>
</evidence>
<reference evidence="1 2" key="1">
    <citation type="submission" date="2021-08" db="EMBL/GenBank/DDBJ databases">
        <title>Draft genome sequence of Mycolicibacterium sp. NGTWS1702 strain.</title>
        <authorList>
            <person name="Matsumoto M."/>
            <person name="Tang B.C.C."/>
            <person name="Machida Y."/>
            <person name="Matoyama H."/>
            <person name="Kishihara T."/>
            <person name="Sato S."/>
            <person name="Kondo I."/>
            <person name="Sano M."/>
            <person name="Kato G."/>
        </authorList>
    </citation>
    <scope>NUCLEOTIDE SEQUENCE [LARGE SCALE GENOMIC DNA]</scope>
    <source>
        <strain evidence="1 2">NGTWSNA01</strain>
    </source>
</reference>
<evidence type="ECO:0000313" key="1">
    <source>
        <dbReference type="EMBL" id="GJF08379.1"/>
    </source>
</evidence>